<reference evidence="2" key="2">
    <citation type="submission" date="2017-06" db="EMBL/GenBank/DDBJ databases">
        <title>WGS assembly of Brachypodium distachyon.</title>
        <authorList>
            <consortium name="The International Brachypodium Initiative"/>
            <person name="Lucas S."/>
            <person name="Harmon-Smith M."/>
            <person name="Lail K."/>
            <person name="Tice H."/>
            <person name="Grimwood J."/>
            <person name="Bruce D."/>
            <person name="Barry K."/>
            <person name="Shu S."/>
            <person name="Lindquist E."/>
            <person name="Wang M."/>
            <person name="Pitluck S."/>
            <person name="Vogel J.P."/>
            <person name="Garvin D.F."/>
            <person name="Mockler T.C."/>
            <person name="Schmutz J."/>
            <person name="Rokhsar D."/>
            <person name="Bevan M.W."/>
        </authorList>
    </citation>
    <scope>NUCLEOTIDE SEQUENCE</scope>
    <source>
        <strain evidence="2">Bd21</strain>
    </source>
</reference>
<evidence type="ECO:0000256" key="1">
    <source>
        <dbReference type="SAM" id="SignalP"/>
    </source>
</evidence>
<reference evidence="3" key="3">
    <citation type="submission" date="2018-08" db="UniProtKB">
        <authorList>
            <consortium name="EnsemblPlants"/>
        </authorList>
    </citation>
    <scope>IDENTIFICATION</scope>
    <source>
        <strain evidence="3">cv. Bd21</strain>
    </source>
</reference>
<name>A0A0Q3QQ86_BRADI</name>
<accession>A0A0Q3QQ86</accession>
<dbReference type="Proteomes" id="UP000008810">
    <property type="component" value="Chromosome 2"/>
</dbReference>
<gene>
    <name evidence="2" type="ORF">BRADI_2g08907v3</name>
</gene>
<evidence type="ECO:0000313" key="4">
    <source>
        <dbReference type="Proteomes" id="UP000008810"/>
    </source>
</evidence>
<dbReference type="OrthoDB" id="687779at2759"/>
<keyword evidence="1" id="KW-0732">Signal</keyword>
<dbReference type="EMBL" id="CM000881">
    <property type="protein sequence ID" value="KQK03618.1"/>
    <property type="molecule type" value="Genomic_DNA"/>
</dbReference>
<feature type="signal peptide" evidence="1">
    <location>
        <begin position="1"/>
        <end position="16"/>
    </location>
</feature>
<dbReference type="InParanoid" id="A0A0Q3QQ86"/>
<dbReference type="EnsemblPlants" id="KQK03618">
    <property type="protein sequence ID" value="KQK03618"/>
    <property type="gene ID" value="BRADI_2g08907v3"/>
</dbReference>
<dbReference type="FunCoup" id="A0A0Q3QQ86">
    <property type="interactions" value="702"/>
</dbReference>
<protein>
    <submittedName>
        <fullName evidence="2 3">Uncharacterized protein</fullName>
    </submittedName>
</protein>
<organism evidence="2">
    <name type="scientific">Brachypodium distachyon</name>
    <name type="common">Purple false brome</name>
    <name type="synonym">Trachynia distachya</name>
    <dbReference type="NCBI Taxonomy" id="15368"/>
    <lineage>
        <taxon>Eukaryota</taxon>
        <taxon>Viridiplantae</taxon>
        <taxon>Streptophyta</taxon>
        <taxon>Embryophyta</taxon>
        <taxon>Tracheophyta</taxon>
        <taxon>Spermatophyta</taxon>
        <taxon>Magnoliopsida</taxon>
        <taxon>Liliopsida</taxon>
        <taxon>Poales</taxon>
        <taxon>Poaceae</taxon>
        <taxon>BOP clade</taxon>
        <taxon>Pooideae</taxon>
        <taxon>Stipodae</taxon>
        <taxon>Brachypodieae</taxon>
        <taxon>Brachypodium</taxon>
    </lineage>
</organism>
<keyword evidence="4" id="KW-1185">Reference proteome</keyword>
<proteinExistence type="predicted"/>
<evidence type="ECO:0000313" key="2">
    <source>
        <dbReference type="EMBL" id="KQK03618.1"/>
    </source>
</evidence>
<sequence>MASLLLLLRAIVGVSDKGLLGVEEAPEEGKQPEMFSPKHLVAYQGCRNHDDNMEEERWLVTCLRWSRTDRQSAWMQMI</sequence>
<feature type="chain" id="PRO_5035999816" evidence="1">
    <location>
        <begin position="17"/>
        <end position="78"/>
    </location>
</feature>
<dbReference type="AlphaFoldDB" id="A0A0Q3QQ86"/>
<reference evidence="2 3" key="1">
    <citation type="journal article" date="2010" name="Nature">
        <title>Genome sequencing and analysis of the model grass Brachypodium distachyon.</title>
        <authorList>
            <consortium name="International Brachypodium Initiative"/>
        </authorList>
    </citation>
    <scope>NUCLEOTIDE SEQUENCE [LARGE SCALE GENOMIC DNA]</scope>
    <source>
        <strain evidence="2 3">Bd21</strain>
    </source>
</reference>
<dbReference type="Gramene" id="KQK03618">
    <property type="protein sequence ID" value="KQK03618"/>
    <property type="gene ID" value="BRADI_2g08907v3"/>
</dbReference>
<evidence type="ECO:0000313" key="3">
    <source>
        <dbReference type="EnsemblPlants" id="KQK03618"/>
    </source>
</evidence>